<evidence type="ECO:0000256" key="1">
    <source>
        <dbReference type="SAM" id="MobiDB-lite"/>
    </source>
</evidence>
<dbReference type="STRING" id="187868.SAMN05192589_104303"/>
<proteinExistence type="predicted"/>
<feature type="region of interest" description="Disordered" evidence="1">
    <location>
        <begin position="1"/>
        <end position="77"/>
    </location>
</feature>
<organism evidence="2 3">
    <name type="scientific">Paracidovorax valerianellae</name>
    <dbReference type="NCBI Taxonomy" id="187868"/>
    <lineage>
        <taxon>Bacteria</taxon>
        <taxon>Pseudomonadati</taxon>
        <taxon>Pseudomonadota</taxon>
        <taxon>Betaproteobacteria</taxon>
        <taxon>Burkholderiales</taxon>
        <taxon>Comamonadaceae</taxon>
        <taxon>Paracidovorax</taxon>
    </lineage>
</organism>
<evidence type="ECO:0000313" key="3">
    <source>
        <dbReference type="Proteomes" id="UP000198781"/>
    </source>
</evidence>
<name>A0A1G6S1C8_9BURK</name>
<reference evidence="2 3" key="1">
    <citation type="submission" date="2016-10" db="EMBL/GenBank/DDBJ databases">
        <authorList>
            <person name="de Groot N.N."/>
        </authorList>
    </citation>
    <scope>NUCLEOTIDE SEQUENCE [LARGE SCALE GENOMIC DNA]</scope>
    <source>
        <strain evidence="2 3">DSM 16619</strain>
    </source>
</reference>
<gene>
    <name evidence="2" type="ORF">SAMN05192589_104303</name>
</gene>
<dbReference type="AlphaFoldDB" id="A0A1G6S1C8"/>
<evidence type="ECO:0000313" key="2">
    <source>
        <dbReference type="EMBL" id="SDD10473.1"/>
    </source>
</evidence>
<protein>
    <submittedName>
        <fullName evidence="2">Uncharacterized protein</fullName>
    </submittedName>
</protein>
<dbReference type="Proteomes" id="UP000198781">
    <property type="component" value="Unassembled WGS sequence"/>
</dbReference>
<dbReference type="EMBL" id="FMZC01000004">
    <property type="protein sequence ID" value="SDD10473.1"/>
    <property type="molecule type" value="Genomic_DNA"/>
</dbReference>
<dbReference type="RefSeq" id="WP_217640155.1">
    <property type="nucleotide sequence ID" value="NZ_FMZC01000004.1"/>
</dbReference>
<keyword evidence="3" id="KW-1185">Reference proteome</keyword>
<accession>A0A1G6S1C8</accession>
<sequence>MKSSTLSRADHRRTTGGQESMRAPGGARRVVPSTAHPPQGLAGGGPRLSNAGADIRPRSSNPLPMPPVASRSSVLGARKASASRNPLAIEADPKAWLNANATEARAARKRLLDGAIPLLKLFHIASPLAAQPYQLDTYMTSDGQTQNAILAPAKALIPGLLRSDKIIELSPGQLDRANALSTTHPGIDTQMPDMQPRLHVISPAVAANLASAREVIDLVKALVPSGTGNQIKDFLATAGESYLRSRLSFNHNRGVANLAHSIIQFQGGDCDGHASLAFHLLAQNPALKDCQIDIVEVSQNVAHVFAVIRGDKPEEDIVVDAWALFASPTFVRDALPMHRTLLDAERGKIRVSKPAGTVAPAMDIEQALKRQSQWQSAVEKYSSLSEAFRLHAHRDPDAAITQVLIEKENLWDVPFSGNPNVRYEIRDPSGRALTDFPIRFDMQRAPAERESATETPARTR</sequence>